<evidence type="ECO:0000256" key="5">
    <source>
        <dbReference type="ARBA" id="ARBA00022842"/>
    </source>
</evidence>
<evidence type="ECO:0000256" key="6">
    <source>
        <dbReference type="ARBA" id="ARBA00022975"/>
    </source>
</evidence>
<dbReference type="InterPro" id="IPR023031">
    <property type="entry name" value="OPRT"/>
</dbReference>
<comment type="function">
    <text evidence="7">Catalyzes the transfer of a ribosyl phosphate group from 5-phosphoribose 1-diphosphate to orotate, leading to the formation of orotidine monophosphate (OMP).</text>
</comment>
<dbReference type="GO" id="GO:0044205">
    <property type="term" value="P:'de novo' UMP biosynthetic process"/>
    <property type="evidence" value="ECO:0007669"/>
    <property type="project" value="UniProtKB-UniRule"/>
</dbReference>
<comment type="pathway">
    <text evidence="1 7">Pyrimidine metabolism; UMP biosynthesis via de novo pathway; UMP from orotate: step 1/2.</text>
</comment>
<reference evidence="9 10" key="1">
    <citation type="submission" date="2017-09" db="EMBL/GenBank/DDBJ databases">
        <title>Depth-based differentiation of microbial function through sediment-hosted aquifers and enrichment of novel symbionts in the deep terrestrial subsurface.</title>
        <authorList>
            <person name="Probst A.J."/>
            <person name="Ladd B."/>
            <person name="Jarett J.K."/>
            <person name="Geller-Mcgrath D.E."/>
            <person name="Sieber C.M."/>
            <person name="Emerson J.B."/>
            <person name="Anantharaman K."/>
            <person name="Thomas B.C."/>
            <person name="Malmstrom R."/>
            <person name="Stieglmeier M."/>
            <person name="Klingl A."/>
            <person name="Woyke T."/>
            <person name="Ryan C.M."/>
            <person name="Banfield J.F."/>
        </authorList>
    </citation>
    <scope>NUCLEOTIDE SEQUENCE [LARGE SCALE GENOMIC DNA]</scope>
    <source>
        <strain evidence="9">CG23_combo_of_CG06-09_8_20_14_all_48_7</strain>
    </source>
</reference>
<dbReference type="InterPro" id="IPR006273">
    <property type="entry name" value="Orotate_PRibTrfase_bac"/>
</dbReference>
<feature type="domain" description="Phosphoribosyltransferase" evidence="8">
    <location>
        <begin position="37"/>
        <end position="149"/>
    </location>
</feature>
<dbReference type="PANTHER" id="PTHR19278:SF9">
    <property type="entry name" value="URIDINE 5'-MONOPHOSPHATE SYNTHASE"/>
    <property type="match status" value="1"/>
</dbReference>
<proteinExistence type="inferred from homology"/>
<dbReference type="UniPathway" id="UPA00070">
    <property type="reaction ID" value="UER00119"/>
</dbReference>
<evidence type="ECO:0000256" key="3">
    <source>
        <dbReference type="ARBA" id="ARBA00022676"/>
    </source>
</evidence>
<evidence type="ECO:0000256" key="2">
    <source>
        <dbReference type="ARBA" id="ARBA00011971"/>
    </source>
</evidence>
<dbReference type="PANTHER" id="PTHR19278">
    <property type="entry name" value="OROTATE PHOSPHORIBOSYLTRANSFERASE"/>
    <property type="match status" value="1"/>
</dbReference>
<feature type="binding site" evidence="7">
    <location>
        <position position="119"/>
    </location>
    <ligand>
        <name>orotate</name>
        <dbReference type="ChEBI" id="CHEBI:30839"/>
    </ligand>
</feature>
<keyword evidence="6 7" id="KW-0665">Pyrimidine biosynthesis</keyword>
<keyword evidence="5 7" id="KW-0460">Magnesium</keyword>
<sequence length="190" mass="20456">MKELDVLKIFEETGALLSGHFLLSSGLHSDRYLQAARILQYPQEALLLGRELAQRFSGQKISAVIGPALGAVVIAFTVSAGLKGTRAIFAEREGGVFTLRRGFEIKPAERVLVVEDVITTGGSTREIITLAKNLQAEVIGVGAVAERSTTPISFDVPKEVLLRLPLNAYSPESCSLCQQGIPLVKPGSRR</sequence>
<protein>
    <recommendedName>
        <fullName evidence="2 7">Orotate phosphoribosyltransferase</fullName>
        <shortName evidence="7">OPRT</shortName>
        <shortName evidence="7">OPRTase</shortName>
        <ecNumber evidence="2 7">2.4.2.10</ecNumber>
    </recommendedName>
</protein>
<dbReference type="NCBIfam" id="TIGR01367">
    <property type="entry name" value="pyrE_Therm"/>
    <property type="match status" value="1"/>
</dbReference>
<feature type="binding site" evidence="7">
    <location>
        <position position="147"/>
    </location>
    <ligand>
        <name>orotate</name>
        <dbReference type="ChEBI" id="CHEBI:30839"/>
    </ligand>
</feature>
<dbReference type="GO" id="GO:0019856">
    <property type="term" value="P:pyrimidine nucleobase biosynthetic process"/>
    <property type="evidence" value="ECO:0007669"/>
    <property type="project" value="InterPro"/>
</dbReference>
<dbReference type="GO" id="GO:0000287">
    <property type="term" value="F:magnesium ion binding"/>
    <property type="evidence" value="ECO:0007669"/>
    <property type="project" value="UniProtKB-UniRule"/>
</dbReference>
<keyword evidence="4 7" id="KW-0808">Transferase</keyword>
<comment type="similarity">
    <text evidence="7">Belongs to the purine/pyrimidine phosphoribosyltransferase family. PyrE subfamily.</text>
</comment>
<dbReference type="InterPro" id="IPR000836">
    <property type="entry name" value="PRTase_dom"/>
</dbReference>
<keyword evidence="3 7" id="KW-0328">Glycosyltransferase</keyword>
<dbReference type="Proteomes" id="UP000230392">
    <property type="component" value="Unassembled WGS sequence"/>
</dbReference>
<comment type="caution">
    <text evidence="7">Lacks conserved residue(s) required for the propagation of feature annotation.</text>
</comment>
<dbReference type="EMBL" id="PCRF01000222">
    <property type="protein sequence ID" value="PIP16024.1"/>
    <property type="molecule type" value="Genomic_DNA"/>
</dbReference>
<dbReference type="SUPFAM" id="SSF53271">
    <property type="entry name" value="PRTase-like"/>
    <property type="match status" value="1"/>
</dbReference>
<dbReference type="HAMAP" id="MF_01208">
    <property type="entry name" value="PyrE"/>
    <property type="match status" value="1"/>
</dbReference>
<dbReference type="CDD" id="cd06223">
    <property type="entry name" value="PRTases_typeI"/>
    <property type="match status" value="1"/>
</dbReference>
<dbReference type="AlphaFoldDB" id="A0A2G9Y9Y2"/>
<comment type="catalytic activity">
    <reaction evidence="7">
        <text>orotidine 5'-phosphate + diphosphate = orotate + 5-phospho-alpha-D-ribose 1-diphosphate</text>
        <dbReference type="Rhea" id="RHEA:10380"/>
        <dbReference type="ChEBI" id="CHEBI:30839"/>
        <dbReference type="ChEBI" id="CHEBI:33019"/>
        <dbReference type="ChEBI" id="CHEBI:57538"/>
        <dbReference type="ChEBI" id="CHEBI:58017"/>
        <dbReference type="EC" id="2.4.2.10"/>
    </reaction>
</comment>
<comment type="cofactor">
    <cofactor evidence="7">
        <name>Mg(2+)</name>
        <dbReference type="ChEBI" id="CHEBI:18420"/>
    </cofactor>
</comment>
<evidence type="ECO:0000313" key="9">
    <source>
        <dbReference type="EMBL" id="PIP16024.1"/>
    </source>
</evidence>
<accession>A0A2G9Y9Y2</accession>
<evidence type="ECO:0000313" key="10">
    <source>
        <dbReference type="Proteomes" id="UP000230392"/>
    </source>
</evidence>
<feature type="binding site" description="in other chain" evidence="7">
    <location>
        <begin position="115"/>
        <end position="123"/>
    </location>
    <ligand>
        <name>5-phospho-alpha-D-ribose 1-diphosphate</name>
        <dbReference type="ChEBI" id="CHEBI:58017"/>
        <note>ligand shared between dimeric partners</note>
    </ligand>
</feature>
<dbReference type="Pfam" id="PF00156">
    <property type="entry name" value="Pribosyltran"/>
    <property type="match status" value="1"/>
</dbReference>
<dbReference type="GO" id="GO:0004588">
    <property type="term" value="F:orotate phosphoribosyltransferase activity"/>
    <property type="evidence" value="ECO:0007669"/>
    <property type="project" value="UniProtKB-UniRule"/>
</dbReference>
<evidence type="ECO:0000256" key="1">
    <source>
        <dbReference type="ARBA" id="ARBA00004889"/>
    </source>
</evidence>
<organism evidence="9 10">
    <name type="scientific">bacterium (Candidatus Ratteibacteria) CG23_combo_of_CG06-09_8_20_14_all_48_7</name>
    <dbReference type="NCBI Taxonomy" id="2014292"/>
    <lineage>
        <taxon>Bacteria</taxon>
        <taxon>Candidatus Ratteibacteria</taxon>
    </lineage>
</organism>
<dbReference type="Gene3D" id="3.40.50.2020">
    <property type="match status" value="1"/>
</dbReference>
<evidence type="ECO:0000256" key="4">
    <source>
        <dbReference type="ARBA" id="ARBA00022679"/>
    </source>
</evidence>
<comment type="caution">
    <text evidence="9">The sequence shown here is derived from an EMBL/GenBank/DDBJ whole genome shotgun (WGS) entry which is preliminary data.</text>
</comment>
<comment type="subunit">
    <text evidence="7">Homodimer.</text>
</comment>
<dbReference type="EC" id="2.4.2.10" evidence="2 7"/>
<evidence type="ECO:0000256" key="7">
    <source>
        <dbReference type="HAMAP-Rule" id="MF_01208"/>
    </source>
</evidence>
<gene>
    <name evidence="7" type="primary">pyrE</name>
    <name evidence="9" type="ORF">COX46_04525</name>
</gene>
<name>A0A2G9Y9Y2_9BACT</name>
<dbReference type="InterPro" id="IPR029057">
    <property type="entry name" value="PRTase-like"/>
</dbReference>
<evidence type="ECO:0000259" key="8">
    <source>
        <dbReference type="Pfam" id="PF00156"/>
    </source>
</evidence>